<dbReference type="PANTHER" id="PTHR30258">
    <property type="entry name" value="TYPE II SECRETION SYSTEM PROTEIN GSPE-RELATED"/>
    <property type="match status" value="1"/>
</dbReference>
<evidence type="ECO:0000256" key="3">
    <source>
        <dbReference type="ARBA" id="ARBA00022840"/>
    </source>
</evidence>
<dbReference type="PROSITE" id="PS00662">
    <property type="entry name" value="T2SP_E"/>
    <property type="match status" value="1"/>
</dbReference>
<evidence type="ECO:0000256" key="2">
    <source>
        <dbReference type="ARBA" id="ARBA00022741"/>
    </source>
</evidence>
<dbReference type="RefSeq" id="WP_063281257.1">
    <property type="nucleotide sequence ID" value="NZ_LIYF01000006.1"/>
</dbReference>
<evidence type="ECO:0000259" key="4">
    <source>
        <dbReference type="PROSITE" id="PS00662"/>
    </source>
</evidence>
<sequence>MVQKKAQELIQKAIEMEASDIYLIASGNLYKIYIRQQLGRTLIEELNQELGLALLTHFKFLAGMNTGERRRVQLGACWYELKGSSAKRLRLSTVGDFEGNESLVIRLLHDQKQELEFWFDDKLQDFRCKRGLYLFAGPVGSGKTSLMFDLAHRHFSNAQVITIEEPVELIDSDFIQLQVNDVIGNSYDELIKLSLRHRPDLLIVGEIRDQQTARAVLRASLTGYTVFSTIHAASVKGVVQRLLELGLSDWELKNGLEAVVYQRLIAGKGVLDIAKSKFDTWSPKKWNEKIENLYANGHLTAIEAEREKISINQASKIDTTDGESFE</sequence>
<dbReference type="PATRIC" id="fig|1359.32.peg.444"/>
<dbReference type="GO" id="GO:0005524">
    <property type="term" value="F:ATP binding"/>
    <property type="evidence" value="ECO:0007669"/>
    <property type="project" value="UniProtKB-KW"/>
</dbReference>
<evidence type="ECO:0000313" key="5">
    <source>
        <dbReference type="EMBL" id="KZK08233.1"/>
    </source>
</evidence>
<accession>A0A166KDC1</accession>
<dbReference type="Pfam" id="PF00437">
    <property type="entry name" value="T2SSE"/>
    <property type="match status" value="1"/>
</dbReference>
<dbReference type="CDD" id="cd01129">
    <property type="entry name" value="PulE-GspE-like"/>
    <property type="match status" value="1"/>
</dbReference>
<gene>
    <name evidence="5" type="ORF">AB996_0530</name>
</gene>
<proteinExistence type="inferred from homology"/>
<dbReference type="AlphaFoldDB" id="A0A166KDC1"/>
<keyword evidence="2" id="KW-0547">Nucleotide-binding</keyword>
<dbReference type="GO" id="GO:0005886">
    <property type="term" value="C:plasma membrane"/>
    <property type="evidence" value="ECO:0007669"/>
    <property type="project" value="TreeGrafter"/>
</dbReference>
<name>A0A166KDC1_LACLC</name>
<dbReference type="GO" id="GO:0016887">
    <property type="term" value="F:ATP hydrolysis activity"/>
    <property type="evidence" value="ECO:0007669"/>
    <property type="project" value="TreeGrafter"/>
</dbReference>
<keyword evidence="3" id="KW-0067">ATP-binding</keyword>
<organism evidence="5 6">
    <name type="scientific">Lactococcus lactis subsp. cremoris</name>
    <name type="common">Streptococcus cremoris</name>
    <dbReference type="NCBI Taxonomy" id="1359"/>
    <lineage>
        <taxon>Bacteria</taxon>
        <taxon>Bacillati</taxon>
        <taxon>Bacillota</taxon>
        <taxon>Bacilli</taxon>
        <taxon>Lactobacillales</taxon>
        <taxon>Streptococcaceae</taxon>
        <taxon>Lactococcus</taxon>
    </lineage>
</organism>
<evidence type="ECO:0000313" key="6">
    <source>
        <dbReference type="Proteomes" id="UP000076519"/>
    </source>
</evidence>
<feature type="domain" description="Bacterial type II secretion system protein E" evidence="4">
    <location>
        <begin position="195"/>
        <end position="209"/>
    </location>
</feature>
<reference evidence="5 6" key="1">
    <citation type="submission" date="2015-08" db="EMBL/GenBank/DDBJ databases">
        <title>Draft Genome Sequences of 11 Lactococcus lactis subspecies cremoris strains.</title>
        <authorList>
            <person name="Wels M."/>
            <person name="Backus L."/>
            <person name="Boekhorst J."/>
            <person name="Dijkstra A."/>
            <person name="Beerthuizen M."/>
            <person name="Siezen R."/>
            <person name="Bachmann H."/>
            <person name="Van Hijum S."/>
        </authorList>
    </citation>
    <scope>NUCLEOTIDE SEQUENCE [LARGE SCALE GENOMIC DNA]</scope>
    <source>
        <strain evidence="5 6">KW10</strain>
    </source>
</reference>
<comment type="caution">
    <text evidence="5">The sequence shown here is derived from an EMBL/GenBank/DDBJ whole genome shotgun (WGS) entry which is preliminary data.</text>
</comment>
<dbReference type="Gene3D" id="3.30.450.90">
    <property type="match status" value="1"/>
</dbReference>
<dbReference type="NCBIfam" id="NF041000">
    <property type="entry name" value="ATPase_ComGA"/>
    <property type="match status" value="1"/>
</dbReference>
<dbReference type="InterPro" id="IPR001482">
    <property type="entry name" value="T2SS/T4SS_dom"/>
</dbReference>
<dbReference type="Gene3D" id="3.40.50.300">
    <property type="entry name" value="P-loop containing nucleotide triphosphate hydrolases"/>
    <property type="match status" value="1"/>
</dbReference>
<dbReference type="InterPro" id="IPR027417">
    <property type="entry name" value="P-loop_NTPase"/>
</dbReference>
<dbReference type="InterPro" id="IPR047667">
    <property type="entry name" value="ATPase_ComGA"/>
</dbReference>
<evidence type="ECO:0000256" key="1">
    <source>
        <dbReference type="ARBA" id="ARBA00006611"/>
    </source>
</evidence>
<protein>
    <submittedName>
        <fullName evidence="5">Late competence protein ComGA access of DNA to ComEA</fullName>
    </submittedName>
</protein>
<dbReference type="Proteomes" id="UP000076519">
    <property type="component" value="Unassembled WGS sequence"/>
</dbReference>
<dbReference type="PANTHER" id="PTHR30258:SF2">
    <property type="entry name" value="COMG OPERON PROTEIN 1"/>
    <property type="match status" value="1"/>
</dbReference>
<comment type="similarity">
    <text evidence="1">Belongs to the GSP E family.</text>
</comment>
<dbReference type="EMBL" id="LIYF01000006">
    <property type="protein sequence ID" value="KZK08233.1"/>
    <property type="molecule type" value="Genomic_DNA"/>
</dbReference>
<dbReference type="SUPFAM" id="SSF52540">
    <property type="entry name" value="P-loop containing nucleoside triphosphate hydrolases"/>
    <property type="match status" value="1"/>
</dbReference>